<dbReference type="EMBL" id="KB933120">
    <property type="protein sequence ID" value="EON99955.1"/>
    <property type="molecule type" value="Genomic_DNA"/>
</dbReference>
<sequence>MGRDSSTALLDLDIDPLLGLWEGVRPPNTQPQCSNPASSLMRFREEMDQRIAEADAYFSDPLKVVQGCKEDSAGQEAENPAALLLTCCKDFIDIIQSLVPASRVHVQSENTLSTEIVLLALSSYLALMRLFDFLFHTIYKFICKMPPDSFKSVKVKSALRIGGISSLQDMPLKTYATGILDAIQGQMRTLERCMGIPAEYCLSGEPTVSPTAATPGILSHADRSRLFWAVMAQEDIKSLRGCKSYVESIRASIQDSMRFLDD</sequence>
<evidence type="ECO:0000313" key="2">
    <source>
        <dbReference type="Proteomes" id="UP000014074"/>
    </source>
</evidence>
<keyword evidence="2" id="KW-1185">Reference proteome</keyword>
<dbReference type="RefSeq" id="XP_007915292.1">
    <property type="nucleotide sequence ID" value="XM_007917101.1"/>
</dbReference>
<dbReference type="GeneID" id="19325010"/>
<dbReference type="KEGG" id="tmn:UCRPA7_4549"/>
<protein>
    <submittedName>
        <fullName evidence="1">Putative c6 zinc finger domain protein</fullName>
    </submittedName>
</protein>
<proteinExistence type="predicted"/>
<organism evidence="1 2">
    <name type="scientific">Phaeoacremonium minimum (strain UCR-PA7)</name>
    <name type="common">Esca disease fungus</name>
    <name type="synonym">Togninia minima</name>
    <dbReference type="NCBI Taxonomy" id="1286976"/>
    <lineage>
        <taxon>Eukaryota</taxon>
        <taxon>Fungi</taxon>
        <taxon>Dikarya</taxon>
        <taxon>Ascomycota</taxon>
        <taxon>Pezizomycotina</taxon>
        <taxon>Sordariomycetes</taxon>
        <taxon>Sordariomycetidae</taxon>
        <taxon>Togniniales</taxon>
        <taxon>Togniniaceae</taxon>
        <taxon>Phaeoacremonium</taxon>
    </lineage>
</organism>
<dbReference type="eggNOG" id="ENOG502RJXJ">
    <property type="taxonomic scope" value="Eukaryota"/>
</dbReference>
<dbReference type="AlphaFoldDB" id="R8BKU7"/>
<dbReference type="HOGENOM" id="CLU_057155_0_0_1"/>
<evidence type="ECO:0000313" key="1">
    <source>
        <dbReference type="EMBL" id="EON99955.1"/>
    </source>
</evidence>
<dbReference type="OrthoDB" id="4222821at2759"/>
<gene>
    <name evidence="1" type="ORF">UCRPA7_4549</name>
</gene>
<accession>R8BKU7</accession>
<dbReference type="Proteomes" id="UP000014074">
    <property type="component" value="Unassembled WGS sequence"/>
</dbReference>
<reference evidence="2" key="1">
    <citation type="journal article" date="2013" name="Genome Announc.">
        <title>Draft genome sequence of the ascomycete Phaeoacremonium aleophilum strain UCR-PA7, a causal agent of the esca disease complex in grapevines.</title>
        <authorList>
            <person name="Blanco-Ulate B."/>
            <person name="Rolshausen P."/>
            <person name="Cantu D."/>
        </authorList>
    </citation>
    <scope>NUCLEOTIDE SEQUENCE [LARGE SCALE GENOMIC DNA]</scope>
    <source>
        <strain evidence="2">UCR-PA7</strain>
    </source>
</reference>
<name>R8BKU7_PHAM7</name>